<evidence type="ECO:0000256" key="2">
    <source>
        <dbReference type="ARBA" id="ARBA00012483"/>
    </source>
</evidence>
<feature type="region of interest" description="Disordered" evidence="7">
    <location>
        <begin position="83"/>
        <end position="104"/>
    </location>
</feature>
<dbReference type="PANTHER" id="PTHR11224:SF39">
    <property type="entry name" value="RING-TYPE E3 UBIQUITIN TRANSFERASE"/>
    <property type="match status" value="1"/>
</dbReference>
<evidence type="ECO:0000259" key="8">
    <source>
        <dbReference type="PROSITE" id="PS50103"/>
    </source>
</evidence>
<dbReference type="GO" id="GO:0008270">
    <property type="term" value="F:zinc ion binding"/>
    <property type="evidence" value="ECO:0007669"/>
    <property type="project" value="UniProtKB-KW"/>
</dbReference>
<dbReference type="OrthoDB" id="250836at2759"/>
<dbReference type="Proteomes" id="UP000654395">
    <property type="component" value="Unassembled WGS sequence"/>
</dbReference>
<feature type="non-terminal residue" evidence="9">
    <location>
        <position position="1"/>
    </location>
</feature>
<feature type="non-terminal residue" evidence="9">
    <location>
        <position position="141"/>
    </location>
</feature>
<dbReference type="GO" id="GO:0061630">
    <property type="term" value="F:ubiquitin protein ligase activity"/>
    <property type="evidence" value="ECO:0007669"/>
    <property type="project" value="UniProtKB-EC"/>
</dbReference>
<evidence type="ECO:0000313" key="10">
    <source>
        <dbReference type="Proteomes" id="UP000654395"/>
    </source>
</evidence>
<keyword evidence="3 6" id="KW-0479">Metal-binding</keyword>
<evidence type="ECO:0000256" key="4">
    <source>
        <dbReference type="ARBA" id="ARBA00022771"/>
    </source>
</evidence>
<dbReference type="GO" id="GO:0000209">
    <property type="term" value="P:protein polyubiquitination"/>
    <property type="evidence" value="ECO:0007669"/>
    <property type="project" value="InterPro"/>
</dbReference>
<evidence type="ECO:0000256" key="3">
    <source>
        <dbReference type="ARBA" id="ARBA00022723"/>
    </source>
</evidence>
<evidence type="ECO:0000256" key="6">
    <source>
        <dbReference type="PROSITE-ProRule" id="PRU00723"/>
    </source>
</evidence>
<keyword evidence="4 6" id="KW-0863">Zinc-finger</keyword>
<evidence type="ECO:0000256" key="7">
    <source>
        <dbReference type="SAM" id="MobiDB-lite"/>
    </source>
</evidence>
<comment type="caution">
    <text evidence="9">The sequence shown here is derived from an EMBL/GenBank/DDBJ whole genome shotgun (WGS) entry which is preliminary data.</text>
</comment>
<dbReference type="PROSITE" id="PS50103">
    <property type="entry name" value="ZF_C3H1"/>
    <property type="match status" value="1"/>
</dbReference>
<comment type="catalytic activity">
    <reaction evidence="1">
        <text>S-ubiquitinyl-[E2 ubiquitin-conjugating enzyme]-L-cysteine + [acceptor protein]-L-lysine = [E2 ubiquitin-conjugating enzyme]-L-cysteine + N(6)-ubiquitinyl-[acceptor protein]-L-lysine.</text>
        <dbReference type="EC" id="2.3.2.27"/>
    </reaction>
</comment>
<feature type="domain" description="C3H1-type" evidence="8">
    <location>
        <begin position="50"/>
        <end position="79"/>
    </location>
</feature>
<dbReference type="InterPro" id="IPR045072">
    <property type="entry name" value="MKRN-like"/>
</dbReference>
<evidence type="ECO:0000256" key="5">
    <source>
        <dbReference type="ARBA" id="ARBA00022833"/>
    </source>
</evidence>
<name>A0A852KIP9_UROIN</name>
<keyword evidence="5 6" id="KW-0862">Zinc</keyword>
<keyword evidence="9" id="KW-0436">Ligase</keyword>
<dbReference type="AlphaFoldDB" id="A0A852KIP9"/>
<dbReference type="PANTHER" id="PTHR11224">
    <property type="entry name" value="MAKORIN-RELATED"/>
    <property type="match status" value="1"/>
</dbReference>
<dbReference type="EC" id="2.3.2.27" evidence="2"/>
<organism evidence="9 10">
    <name type="scientific">Urocolius indicus</name>
    <name type="common">Red-faced mousebird</name>
    <name type="synonym">Colius indicus</name>
    <dbReference type="NCBI Taxonomy" id="458196"/>
    <lineage>
        <taxon>Eukaryota</taxon>
        <taxon>Metazoa</taxon>
        <taxon>Chordata</taxon>
        <taxon>Craniata</taxon>
        <taxon>Vertebrata</taxon>
        <taxon>Euteleostomi</taxon>
        <taxon>Archelosauria</taxon>
        <taxon>Archosauria</taxon>
        <taxon>Dinosauria</taxon>
        <taxon>Saurischia</taxon>
        <taxon>Theropoda</taxon>
        <taxon>Coelurosauria</taxon>
        <taxon>Aves</taxon>
        <taxon>Neognathae</taxon>
        <taxon>Neoaves</taxon>
        <taxon>Telluraves</taxon>
        <taxon>Coraciimorphae</taxon>
        <taxon>Coliiformes</taxon>
        <taxon>Coliidae</taxon>
        <taxon>Urocolius</taxon>
    </lineage>
</organism>
<proteinExistence type="predicted"/>
<evidence type="ECO:0000256" key="1">
    <source>
        <dbReference type="ARBA" id="ARBA00000900"/>
    </source>
</evidence>
<protein>
    <recommendedName>
        <fullName evidence="2">RING-type E3 ubiquitin transferase</fullName>
        <ecNumber evidence="2">2.3.2.27</ecNumber>
    </recommendedName>
</protein>
<dbReference type="GO" id="GO:0016874">
    <property type="term" value="F:ligase activity"/>
    <property type="evidence" value="ECO:0007669"/>
    <property type="project" value="UniProtKB-KW"/>
</dbReference>
<evidence type="ECO:0000313" key="9">
    <source>
        <dbReference type="EMBL" id="NXX76810.1"/>
    </source>
</evidence>
<reference evidence="9" key="1">
    <citation type="submission" date="2020-02" db="EMBL/GenBank/DDBJ databases">
        <title>Bird 10,000 Genomes (B10K) Project - Family phase.</title>
        <authorList>
            <person name="Zhang G."/>
        </authorList>
    </citation>
    <scope>NUCLEOTIDE SEQUENCE</scope>
    <source>
        <strain evidence="9">B10K-DU-030-59</strain>
    </source>
</reference>
<accession>A0A852KIP9</accession>
<feature type="zinc finger region" description="C3H1-type" evidence="6">
    <location>
        <begin position="50"/>
        <end position="79"/>
    </location>
</feature>
<dbReference type="EMBL" id="WBNH01003111">
    <property type="protein sequence ID" value="NXX76810.1"/>
    <property type="molecule type" value="Genomic_DNA"/>
</dbReference>
<gene>
    <name evidence="9" type="primary">Mkrn2</name>
    <name evidence="9" type="ORF">UROIND_R15618</name>
</gene>
<dbReference type="InterPro" id="IPR000571">
    <property type="entry name" value="Znf_CCCH"/>
</dbReference>
<keyword evidence="10" id="KW-1185">Reference proteome</keyword>
<sequence>LPFWETHLHPFPPRRACPQCRVSSSYYIPHKRWVSDAQEKQQLIEDFKARMGKIRCKFFVQNHGRCPFKSDCIYLHEPWDARPAPRQKPPSALGPPSESSAKEDEELCVLEWALRLTQMEMDFQLLSCGHEMLVTSSSDSD</sequence>